<gene>
    <name evidence="1" type="ORF">K7X08_017747</name>
</gene>
<proteinExistence type="predicted"/>
<sequence>MAALKEKARSVLLKELGAAMGWEKVILLIATLSSQVWQRVLKWQDIHRAAKTWELELQWAIRYAKRRSAEAEIYRLALAAAVHYVWRERNRRVFQQVLQSVDTIMKQVIQEVYYRGSKKAKVARWQGG</sequence>
<name>A0A9Q1LXY7_9SOLA</name>
<protein>
    <submittedName>
        <fullName evidence="1">Uncharacterized protein</fullName>
    </submittedName>
</protein>
<evidence type="ECO:0000313" key="2">
    <source>
        <dbReference type="Proteomes" id="UP001152561"/>
    </source>
</evidence>
<evidence type="ECO:0000313" key="1">
    <source>
        <dbReference type="EMBL" id="KAJ8545164.1"/>
    </source>
</evidence>
<dbReference type="EMBL" id="JAJAGQ010000013">
    <property type="protein sequence ID" value="KAJ8545164.1"/>
    <property type="molecule type" value="Genomic_DNA"/>
</dbReference>
<accession>A0A9Q1LXY7</accession>
<dbReference type="AlphaFoldDB" id="A0A9Q1LXY7"/>
<organism evidence="1 2">
    <name type="scientific">Anisodus acutangulus</name>
    <dbReference type="NCBI Taxonomy" id="402998"/>
    <lineage>
        <taxon>Eukaryota</taxon>
        <taxon>Viridiplantae</taxon>
        <taxon>Streptophyta</taxon>
        <taxon>Embryophyta</taxon>
        <taxon>Tracheophyta</taxon>
        <taxon>Spermatophyta</taxon>
        <taxon>Magnoliopsida</taxon>
        <taxon>eudicotyledons</taxon>
        <taxon>Gunneridae</taxon>
        <taxon>Pentapetalae</taxon>
        <taxon>asterids</taxon>
        <taxon>lamiids</taxon>
        <taxon>Solanales</taxon>
        <taxon>Solanaceae</taxon>
        <taxon>Solanoideae</taxon>
        <taxon>Hyoscyameae</taxon>
        <taxon>Anisodus</taxon>
    </lineage>
</organism>
<keyword evidence="2" id="KW-1185">Reference proteome</keyword>
<reference evidence="2" key="1">
    <citation type="journal article" date="2023" name="Proc. Natl. Acad. Sci. U.S.A.">
        <title>Genomic and structural basis for evolution of tropane alkaloid biosynthesis.</title>
        <authorList>
            <person name="Wanga Y.-J."/>
            <person name="Taina T."/>
            <person name="Yua J.-Y."/>
            <person name="Lia J."/>
            <person name="Xua B."/>
            <person name="Chenc J."/>
            <person name="D'Auriad J.C."/>
            <person name="Huanga J.-P."/>
            <person name="Huanga S.-X."/>
        </authorList>
    </citation>
    <scope>NUCLEOTIDE SEQUENCE [LARGE SCALE GENOMIC DNA]</scope>
    <source>
        <strain evidence="2">cv. KIB-2019</strain>
    </source>
</reference>
<comment type="caution">
    <text evidence="1">The sequence shown here is derived from an EMBL/GenBank/DDBJ whole genome shotgun (WGS) entry which is preliminary data.</text>
</comment>
<dbReference type="Proteomes" id="UP001152561">
    <property type="component" value="Unassembled WGS sequence"/>
</dbReference>
<dbReference type="OrthoDB" id="1302433at2759"/>